<evidence type="ECO:0000313" key="12">
    <source>
        <dbReference type="Proteomes" id="UP000594454"/>
    </source>
</evidence>
<evidence type="ECO:0000256" key="9">
    <source>
        <dbReference type="SAM" id="SignalP"/>
    </source>
</evidence>
<dbReference type="InterPro" id="IPR043504">
    <property type="entry name" value="Peptidase_S1_PA_chymotrypsin"/>
</dbReference>
<dbReference type="InterPro" id="IPR009003">
    <property type="entry name" value="Peptidase_S1_PA"/>
</dbReference>
<dbReference type="OMA" id="RDARICD"/>
<feature type="signal peptide" evidence="9">
    <location>
        <begin position="1"/>
        <end position="20"/>
    </location>
</feature>
<evidence type="ECO:0000256" key="4">
    <source>
        <dbReference type="ARBA" id="ARBA00022729"/>
    </source>
</evidence>
<dbReference type="EMBL" id="LR899011">
    <property type="protein sequence ID" value="CAD7084446.1"/>
    <property type="molecule type" value="Genomic_DNA"/>
</dbReference>
<reference evidence="11 12" key="1">
    <citation type="submission" date="2020-11" db="EMBL/GenBank/DDBJ databases">
        <authorList>
            <person name="Wallbank WR R."/>
            <person name="Pardo Diaz C."/>
            <person name="Kozak K."/>
            <person name="Martin S."/>
            <person name="Jiggins C."/>
            <person name="Moest M."/>
            <person name="Warren A I."/>
            <person name="Generalovic N T."/>
            <person name="Byers J.R.P. K."/>
            <person name="Montejo-Kovacevich G."/>
            <person name="Yen C E."/>
        </authorList>
    </citation>
    <scope>NUCLEOTIDE SEQUENCE [LARGE SCALE GENOMIC DNA]</scope>
</reference>
<proteinExistence type="predicted"/>
<keyword evidence="8" id="KW-1015">Disulfide bond</keyword>
<dbReference type="InterPro" id="IPR051333">
    <property type="entry name" value="CLIP_Serine_Protease"/>
</dbReference>
<evidence type="ECO:0000313" key="11">
    <source>
        <dbReference type="EMBL" id="CAD7084446.1"/>
    </source>
</evidence>
<comment type="subcellular location">
    <subcellularLocation>
        <location evidence="1">Secreted</location>
    </subcellularLocation>
</comment>
<keyword evidence="5" id="KW-0378">Hydrolase</keyword>
<keyword evidence="4 9" id="KW-0732">Signal</keyword>
<dbReference type="InterPro" id="IPR001254">
    <property type="entry name" value="Trypsin_dom"/>
</dbReference>
<evidence type="ECO:0000256" key="2">
    <source>
        <dbReference type="ARBA" id="ARBA00022525"/>
    </source>
</evidence>
<sequence length="436" mass="48504">MVFHLVIVQLVLVFIGSALSQEFSLIGEALEGGSPCRNGVLFMERFIGGPPSKENYWNGSIDFDLYKNLPEARISLFLTAPATIFLDEEDGRVLSDSDAFHITFLKKDDGSFNGKFRVQGRPKGDFPNVAGLTLNNVDICPNLTEWKPTILGAGNTGSIDLANRDDETDPVSLSPCGQRKVQHQGLITNGFPSEEGDWPWHAAIYHVDSIIFSYKCGGTLVSSRAVITAGHCVVDNNNIIVPERVLVRLGQHNRLVTNSNTKEYRVYKIIPHEEFDTTNLRNDIAILKLATEVSFTNYIQPACLWDKSSTDLNEVVKEAGYVVGWGFNEQDELSDILSQGRMPVVSFTTCLSSNRPFFGHYLSDMNYCAGFRNGTSVCNGDSGGGMFFKVNNIFRLRGIVSLAVTREDKNICNSKHYVIFTDSAKYLNWIETHLLD</sequence>
<feature type="chain" id="PRO_5030825846" description="Peptidase S1 domain-containing protein" evidence="9">
    <location>
        <begin position="21"/>
        <end position="436"/>
    </location>
</feature>
<dbReference type="InParanoid" id="A0A7R8UPC9"/>
<evidence type="ECO:0000256" key="3">
    <source>
        <dbReference type="ARBA" id="ARBA00022670"/>
    </source>
</evidence>
<dbReference type="OrthoDB" id="6147874at2759"/>
<keyword evidence="7" id="KW-0865">Zymogen</keyword>
<dbReference type="Proteomes" id="UP000594454">
    <property type="component" value="Chromosome 3"/>
</dbReference>
<gene>
    <name evidence="11" type="ORF">HERILL_LOCUS7338</name>
</gene>
<evidence type="ECO:0000256" key="8">
    <source>
        <dbReference type="ARBA" id="ARBA00023157"/>
    </source>
</evidence>
<dbReference type="PANTHER" id="PTHR24260">
    <property type="match status" value="1"/>
</dbReference>
<keyword evidence="6" id="KW-0720">Serine protease</keyword>
<dbReference type="GO" id="GO:0005576">
    <property type="term" value="C:extracellular region"/>
    <property type="evidence" value="ECO:0007669"/>
    <property type="project" value="UniProtKB-SubCell"/>
</dbReference>
<dbReference type="SUPFAM" id="SSF50494">
    <property type="entry name" value="Trypsin-like serine proteases"/>
    <property type="match status" value="1"/>
</dbReference>
<organism evidence="11 12">
    <name type="scientific">Hermetia illucens</name>
    <name type="common">Black soldier fly</name>
    <dbReference type="NCBI Taxonomy" id="343691"/>
    <lineage>
        <taxon>Eukaryota</taxon>
        <taxon>Metazoa</taxon>
        <taxon>Ecdysozoa</taxon>
        <taxon>Arthropoda</taxon>
        <taxon>Hexapoda</taxon>
        <taxon>Insecta</taxon>
        <taxon>Pterygota</taxon>
        <taxon>Neoptera</taxon>
        <taxon>Endopterygota</taxon>
        <taxon>Diptera</taxon>
        <taxon>Brachycera</taxon>
        <taxon>Stratiomyomorpha</taxon>
        <taxon>Stratiomyidae</taxon>
        <taxon>Hermetiinae</taxon>
        <taxon>Hermetia</taxon>
    </lineage>
</organism>
<evidence type="ECO:0000256" key="7">
    <source>
        <dbReference type="ARBA" id="ARBA00023145"/>
    </source>
</evidence>
<dbReference type="PRINTS" id="PR00722">
    <property type="entry name" value="CHYMOTRYPSIN"/>
</dbReference>
<name>A0A7R8UPC9_HERIL</name>
<evidence type="ECO:0000259" key="10">
    <source>
        <dbReference type="PROSITE" id="PS50240"/>
    </source>
</evidence>
<dbReference type="GO" id="GO:0004252">
    <property type="term" value="F:serine-type endopeptidase activity"/>
    <property type="evidence" value="ECO:0007669"/>
    <property type="project" value="InterPro"/>
</dbReference>
<dbReference type="SMART" id="SM00020">
    <property type="entry name" value="Tryp_SPc"/>
    <property type="match status" value="1"/>
</dbReference>
<dbReference type="CDD" id="cd00190">
    <property type="entry name" value="Tryp_SPc"/>
    <property type="match status" value="1"/>
</dbReference>
<evidence type="ECO:0000256" key="6">
    <source>
        <dbReference type="ARBA" id="ARBA00022825"/>
    </source>
</evidence>
<dbReference type="InterPro" id="IPR001314">
    <property type="entry name" value="Peptidase_S1A"/>
</dbReference>
<dbReference type="PANTHER" id="PTHR24260:SF143">
    <property type="entry name" value="SERINE PROTEASE GD-LIKE PROTEIN"/>
    <property type="match status" value="1"/>
</dbReference>
<keyword evidence="2" id="KW-0964">Secreted</keyword>
<evidence type="ECO:0000256" key="1">
    <source>
        <dbReference type="ARBA" id="ARBA00004613"/>
    </source>
</evidence>
<dbReference type="InterPro" id="IPR018114">
    <property type="entry name" value="TRYPSIN_HIS"/>
</dbReference>
<dbReference type="Pfam" id="PF00089">
    <property type="entry name" value="Trypsin"/>
    <property type="match status" value="1"/>
</dbReference>
<dbReference type="GO" id="GO:0006508">
    <property type="term" value="P:proteolysis"/>
    <property type="evidence" value="ECO:0007669"/>
    <property type="project" value="UniProtKB-KW"/>
</dbReference>
<feature type="domain" description="Peptidase S1" evidence="10">
    <location>
        <begin position="187"/>
        <end position="435"/>
    </location>
</feature>
<accession>A0A7R8UPC9</accession>
<dbReference type="AlphaFoldDB" id="A0A7R8UPC9"/>
<keyword evidence="3" id="KW-0645">Protease</keyword>
<dbReference type="FunFam" id="2.40.10.10:FF:000146">
    <property type="entry name" value="Serine protease 53"/>
    <property type="match status" value="1"/>
</dbReference>
<protein>
    <recommendedName>
        <fullName evidence="10">Peptidase S1 domain-containing protein</fullName>
    </recommendedName>
</protein>
<evidence type="ECO:0000256" key="5">
    <source>
        <dbReference type="ARBA" id="ARBA00022801"/>
    </source>
</evidence>
<keyword evidence="12" id="KW-1185">Reference proteome</keyword>
<dbReference type="PROSITE" id="PS00134">
    <property type="entry name" value="TRYPSIN_HIS"/>
    <property type="match status" value="1"/>
</dbReference>
<dbReference type="PROSITE" id="PS50240">
    <property type="entry name" value="TRYPSIN_DOM"/>
    <property type="match status" value="1"/>
</dbReference>
<dbReference type="Gene3D" id="2.40.10.10">
    <property type="entry name" value="Trypsin-like serine proteases"/>
    <property type="match status" value="1"/>
</dbReference>